<evidence type="ECO:0000256" key="4">
    <source>
        <dbReference type="ARBA" id="ARBA00022679"/>
    </source>
</evidence>
<evidence type="ECO:0000256" key="1">
    <source>
        <dbReference type="ARBA" id="ARBA00001946"/>
    </source>
</evidence>
<evidence type="ECO:0000256" key="9">
    <source>
        <dbReference type="ARBA" id="ARBA00038987"/>
    </source>
</evidence>
<dbReference type="EMBL" id="ML996337">
    <property type="protein sequence ID" value="KAF2727364.1"/>
    <property type="molecule type" value="Genomic_DNA"/>
</dbReference>
<feature type="transmembrane region" description="Helical" evidence="12">
    <location>
        <begin position="203"/>
        <end position="222"/>
    </location>
</feature>
<proteinExistence type="inferred from homology"/>
<organism evidence="13 14">
    <name type="scientific">Polyplosphaeria fusca</name>
    <dbReference type="NCBI Taxonomy" id="682080"/>
    <lineage>
        <taxon>Eukaryota</taxon>
        <taxon>Fungi</taxon>
        <taxon>Dikarya</taxon>
        <taxon>Ascomycota</taxon>
        <taxon>Pezizomycotina</taxon>
        <taxon>Dothideomycetes</taxon>
        <taxon>Pleosporomycetidae</taxon>
        <taxon>Pleosporales</taxon>
        <taxon>Tetraplosphaeriaceae</taxon>
        <taxon>Polyplosphaeria</taxon>
    </lineage>
</organism>
<keyword evidence="4 11" id="KW-0808">Transferase</keyword>
<dbReference type="InterPro" id="IPR043130">
    <property type="entry name" value="CDP-OH_PTrfase_TM_dom"/>
</dbReference>
<dbReference type="PANTHER" id="PTHR10414">
    <property type="entry name" value="ETHANOLAMINEPHOSPHOTRANSFERASE"/>
    <property type="match status" value="1"/>
</dbReference>
<feature type="transmembrane region" description="Helical" evidence="12">
    <location>
        <begin position="260"/>
        <end position="281"/>
    </location>
</feature>
<accession>A0A9P4UUN9</accession>
<comment type="caution">
    <text evidence="13">The sequence shown here is derived from an EMBL/GenBank/DDBJ whole genome shotgun (WGS) entry which is preliminary data.</text>
</comment>
<dbReference type="PIRSF" id="PIRSF015665">
    <property type="entry name" value="CHOPT"/>
    <property type="match status" value="1"/>
</dbReference>
<keyword evidence="6 12" id="KW-1133">Transmembrane helix</keyword>
<comment type="catalytic activity">
    <reaction evidence="10">
        <text>CDP-N,N-dimethylethanolamine + a 1,2-diacyl-sn-glycerol = a 1,2-diacyl-sn-glycero-3-phospho-N,N-dimethylethanolamine + CMP + H(+)</text>
        <dbReference type="Rhea" id="RHEA:33775"/>
        <dbReference type="ChEBI" id="CHEBI:15378"/>
        <dbReference type="ChEBI" id="CHEBI:17815"/>
        <dbReference type="ChEBI" id="CHEBI:60377"/>
        <dbReference type="ChEBI" id="CHEBI:64572"/>
        <dbReference type="ChEBI" id="CHEBI:65117"/>
    </reaction>
    <physiologicalReaction direction="left-to-right" evidence="10">
        <dbReference type="Rhea" id="RHEA:33776"/>
    </physiologicalReaction>
</comment>
<evidence type="ECO:0000256" key="10">
    <source>
        <dbReference type="ARBA" id="ARBA00051857"/>
    </source>
</evidence>
<evidence type="ECO:0000313" key="13">
    <source>
        <dbReference type="EMBL" id="KAF2727364.1"/>
    </source>
</evidence>
<comment type="pathway">
    <text evidence="8">Phospholipid metabolism; phosphatidylcholine biosynthesis; phosphatidylcholine from phosphocholine: step 2/2.</text>
</comment>
<protein>
    <recommendedName>
        <fullName evidence="9">diacylglycerol cholinephosphotransferase</fullName>
        <ecNumber evidence="9">2.7.8.2</ecNumber>
    </recommendedName>
</protein>
<dbReference type="PROSITE" id="PS00379">
    <property type="entry name" value="CDP_ALCOHOL_P_TRANSF"/>
    <property type="match status" value="1"/>
</dbReference>
<dbReference type="Gene3D" id="1.20.120.1760">
    <property type="match status" value="1"/>
</dbReference>
<feature type="transmembrane region" description="Helical" evidence="12">
    <location>
        <begin position="80"/>
        <end position="98"/>
    </location>
</feature>
<keyword evidence="7 12" id="KW-0472">Membrane</keyword>
<evidence type="ECO:0000256" key="5">
    <source>
        <dbReference type="ARBA" id="ARBA00022692"/>
    </source>
</evidence>
<feature type="transmembrane region" description="Helical" evidence="12">
    <location>
        <begin position="293"/>
        <end position="310"/>
    </location>
</feature>
<evidence type="ECO:0000313" key="14">
    <source>
        <dbReference type="Proteomes" id="UP000799444"/>
    </source>
</evidence>
<evidence type="ECO:0000256" key="3">
    <source>
        <dbReference type="ARBA" id="ARBA00010441"/>
    </source>
</evidence>
<feature type="transmembrane region" description="Helical" evidence="12">
    <location>
        <begin position="322"/>
        <end position="340"/>
    </location>
</feature>
<dbReference type="PANTHER" id="PTHR10414:SF37">
    <property type="entry name" value="BB IN A BOXCAR, ISOFORM C"/>
    <property type="match status" value="1"/>
</dbReference>
<dbReference type="AlphaFoldDB" id="A0A9P4UUN9"/>
<comment type="cofactor">
    <cofactor evidence="1">
        <name>Mg(2+)</name>
        <dbReference type="ChEBI" id="CHEBI:18420"/>
    </cofactor>
</comment>
<dbReference type="InterPro" id="IPR048254">
    <property type="entry name" value="CDP_ALCOHOL_P_TRANSF_CS"/>
</dbReference>
<evidence type="ECO:0000256" key="6">
    <source>
        <dbReference type="ARBA" id="ARBA00022989"/>
    </source>
</evidence>
<dbReference type="InterPro" id="IPR014472">
    <property type="entry name" value="CHOPT"/>
</dbReference>
<evidence type="ECO:0000256" key="12">
    <source>
        <dbReference type="SAM" id="Phobius"/>
    </source>
</evidence>
<dbReference type="OrthoDB" id="196717at2759"/>
<feature type="transmembrane region" description="Helical" evidence="12">
    <location>
        <begin position="228"/>
        <end position="248"/>
    </location>
</feature>
<dbReference type="GO" id="GO:0004142">
    <property type="term" value="F:diacylglycerol cholinephosphotransferase activity"/>
    <property type="evidence" value="ECO:0007669"/>
    <property type="project" value="UniProtKB-EC"/>
</dbReference>
<feature type="transmembrane region" description="Helical" evidence="12">
    <location>
        <begin position="50"/>
        <end position="68"/>
    </location>
</feature>
<comment type="subcellular location">
    <subcellularLocation>
        <location evidence="2">Endomembrane system</location>
        <topology evidence="2">Multi-pass membrane protein</topology>
    </subcellularLocation>
</comment>
<dbReference type="InterPro" id="IPR000462">
    <property type="entry name" value="CDP-OH_P_trans"/>
</dbReference>
<evidence type="ECO:0000256" key="8">
    <source>
        <dbReference type="ARBA" id="ARBA00037890"/>
    </source>
</evidence>
<dbReference type="Pfam" id="PF01066">
    <property type="entry name" value="CDP-OH_P_transf"/>
    <property type="match status" value="1"/>
</dbReference>
<evidence type="ECO:0000256" key="11">
    <source>
        <dbReference type="RuleBase" id="RU003750"/>
    </source>
</evidence>
<dbReference type="FunFam" id="1.20.120.1760:FF:000012">
    <property type="entry name" value="sn-1,2-diacylglycerol cholinephosphotransferase"/>
    <property type="match status" value="1"/>
</dbReference>
<dbReference type="EC" id="2.7.8.2" evidence="9"/>
<comment type="similarity">
    <text evidence="3 11">Belongs to the CDP-alcohol phosphatidyltransferase class-I family.</text>
</comment>
<keyword evidence="5 12" id="KW-0812">Transmembrane</keyword>
<dbReference type="GO" id="GO:0016020">
    <property type="term" value="C:membrane"/>
    <property type="evidence" value="ECO:0007669"/>
    <property type="project" value="InterPro"/>
</dbReference>
<sequence length="411" mass="46068">MVYIRQDKLPKLNEYKYSGVDHSLVSRYVLKPFYNNVVIQCFPIWMAPNLITLTGFGFVVANFLTMLWYTPTLDQDCPRWVYASWAIGLFLYQTFDAVDGTQARRTKQSGPLGELFDHGVDALNTTLEVLLFSAATNLGQGWKTVLTLFASLMTFYVQTWDEYHTHTLTLGIISGPVEGILTLCIVYAVTALVGGGSFWQRSLLASLSIPHYSFIPAVVYNLAWNEWWMGYGGIVLVFNTVMSARNVMEARRGRGQKTRVALLGLLTFAAAWVLIPAYLYLQPMILHNHLVPFVFYAGLINAYSVGRIIISHLTKSRFPRGNVLIYPLIYGVADSLGPFLQERVGFGWPSALGDGVYQVAFVFLCVGLSVGVHGSFIVDVIWTICDYLDIWCLTIKYPQPAEGEEEGKKGK</sequence>
<reference evidence="13" key="1">
    <citation type="journal article" date="2020" name="Stud. Mycol.">
        <title>101 Dothideomycetes genomes: a test case for predicting lifestyles and emergence of pathogens.</title>
        <authorList>
            <person name="Haridas S."/>
            <person name="Albert R."/>
            <person name="Binder M."/>
            <person name="Bloem J."/>
            <person name="Labutti K."/>
            <person name="Salamov A."/>
            <person name="Andreopoulos B."/>
            <person name="Baker S."/>
            <person name="Barry K."/>
            <person name="Bills G."/>
            <person name="Bluhm B."/>
            <person name="Cannon C."/>
            <person name="Castanera R."/>
            <person name="Culley D."/>
            <person name="Daum C."/>
            <person name="Ezra D."/>
            <person name="Gonzalez J."/>
            <person name="Henrissat B."/>
            <person name="Kuo A."/>
            <person name="Liang C."/>
            <person name="Lipzen A."/>
            <person name="Lutzoni F."/>
            <person name="Magnuson J."/>
            <person name="Mondo S."/>
            <person name="Nolan M."/>
            <person name="Ohm R."/>
            <person name="Pangilinan J."/>
            <person name="Park H.-J."/>
            <person name="Ramirez L."/>
            <person name="Alfaro M."/>
            <person name="Sun H."/>
            <person name="Tritt A."/>
            <person name="Yoshinaga Y."/>
            <person name="Zwiers L.-H."/>
            <person name="Turgeon B."/>
            <person name="Goodwin S."/>
            <person name="Spatafora J."/>
            <person name="Crous P."/>
            <person name="Grigoriev I."/>
        </authorList>
    </citation>
    <scope>NUCLEOTIDE SEQUENCE</scope>
    <source>
        <strain evidence="13">CBS 125425</strain>
    </source>
</reference>
<name>A0A9P4UUN9_9PLEO</name>
<gene>
    <name evidence="13" type="ORF">EJ04DRAFT_139756</name>
</gene>
<dbReference type="GO" id="GO:0012505">
    <property type="term" value="C:endomembrane system"/>
    <property type="evidence" value="ECO:0007669"/>
    <property type="project" value="UniProtKB-SubCell"/>
</dbReference>
<feature type="transmembrane region" description="Helical" evidence="12">
    <location>
        <begin position="141"/>
        <end position="159"/>
    </location>
</feature>
<dbReference type="Proteomes" id="UP000799444">
    <property type="component" value="Unassembled WGS sequence"/>
</dbReference>
<evidence type="ECO:0000256" key="7">
    <source>
        <dbReference type="ARBA" id="ARBA00023136"/>
    </source>
</evidence>
<feature type="transmembrane region" description="Helical" evidence="12">
    <location>
        <begin position="360"/>
        <end position="382"/>
    </location>
</feature>
<evidence type="ECO:0000256" key="2">
    <source>
        <dbReference type="ARBA" id="ARBA00004127"/>
    </source>
</evidence>
<keyword evidence="14" id="KW-1185">Reference proteome</keyword>